<dbReference type="RefSeq" id="WP_006971067.1">
    <property type="nucleotide sequence ID" value="NZ_ABCS01000016.1"/>
</dbReference>
<dbReference type="eggNOG" id="COG0451">
    <property type="taxonomic scope" value="Bacteria"/>
</dbReference>
<proteinExistence type="predicted"/>
<dbReference type="Gene3D" id="3.40.50.720">
    <property type="entry name" value="NAD(P)-binding Rossmann-like Domain"/>
    <property type="match status" value="1"/>
</dbReference>
<feature type="domain" description="NAD-dependent epimerase/dehydratase" evidence="2">
    <location>
        <begin position="28"/>
        <end position="230"/>
    </location>
</feature>
<evidence type="ECO:0000313" key="3">
    <source>
        <dbReference type="EMBL" id="EDM79818.1"/>
    </source>
</evidence>
<dbReference type="Pfam" id="PF01370">
    <property type="entry name" value="Epimerase"/>
    <property type="match status" value="1"/>
</dbReference>
<feature type="region of interest" description="Disordered" evidence="1">
    <location>
        <begin position="1"/>
        <end position="20"/>
    </location>
</feature>
<comment type="caution">
    <text evidence="3">The sequence shown here is derived from an EMBL/GenBank/DDBJ whole genome shotgun (WGS) entry which is preliminary data.</text>
</comment>
<dbReference type="OrthoDB" id="112777at2"/>
<evidence type="ECO:0000256" key="1">
    <source>
        <dbReference type="SAM" id="MobiDB-lite"/>
    </source>
</evidence>
<dbReference type="InterPro" id="IPR036291">
    <property type="entry name" value="NAD(P)-bd_dom_sf"/>
</dbReference>
<evidence type="ECO:0000313" key="4">
    <source>
        <dbReference type="Proteomes" id="UP000005801"/>
    </source>
</evidence>
<organism evidence="3 4">
    <name type="scientific">Plesiocystis pacifica SIR-1</name>
    <dbReference type="NCBI Taxonomy" id="391625"/>
    <lineage>
        <taxon>Bacteria</taxon>
        <taxon>Pseudomonadati</taxon>
        <taxon>Myxococcota</taxon>
        <taxon>Polyangia</taxon>
        <taxon>Nannocystales</taxon>
        <taxon>Nannocystaceae</taxon>
        <taxon>Plesiocystis</taxon>
    </lineage>
</organism>
<protein>
    <submittedName>
        <fullName evidence="3">NAD-dependent epimerase/dehydratase</fullName>
    </submittedName>
</protein>
<gene>
    <name evidence="3" type="ORF">PPSIR1_32003</name>
</gene>
<dbReference type="STRING" id="391625.PPSIR1_32003"/>
<dbReference type="EMBL" id="ABCS01000016">
    <property type="protein sequence ID" value="EDM79818.1"/>
    <property type="molecule type" value="Genomic_DNA"/>
</dbReference>
<evidence type="ECO:0000259" key="2">
    <source>
        <dbReference type="Pfam" id="PF01370"/>
    </source>
</evidence>
<dbReference type="InterPro" id="IPR001509">
    <property type="entry name" value="Epimerase_deHydtase"/>
</dbReference>
<accession>A6G2W8</accession>
<dbReference type="SUPFAM" id="SSF51735">
    <property type="entry name" value="NAD(P)-binding Rossmann-fold domains"/>
    <property type="match status" value="1"/>
</dbReference>
<reference evidence="3 4" key="1">
    <citation type="submission" date="2007-06" db="EMBL/GenBank/DDBJ databases">
        <authorList>
            <person name="Shimkets L."/>
            <person name="Ferriera S."/>
            <person name="Johnson J."/>
            <person name="Kravitz S."/>
            <person name="Beeson K."/>
            <person name="Sutton G."/>
            <person name="Rogers Y.-H."/>
            <person name="Friedman R."/>
            <person name="Frazier M."/>
            <person name="Venter J.C."/>
        </authorList>
    </citation>
    <scope>NUCLEOTIDE SEQUENCE [LARGE SCALE GENOMIC DNA]</scope>
    <source>
        <strain evidence="3 4">SIR-1</strain>
    </source>
</reference>
<dbReference type="Proteomes" id="UP000005801">
    <property type="component" value="Unassembled WGS sequence"/>
</dbReference>
<sequence length="328" mass="35361">MALEHDVASSKIASNSGPGPRQGELHVVVGAGQIGTQLARLLAERGARVRLLRRGPAGPAIPGVEWLRGDAKDEAFMDRACAGAVAVYNCANPSDYAGWAGVIEPLYRAIWAAAARAGARLVQLDNLYAYGKPPTAPFDEATPERPCSSKGELRRELSQELLAMHRRGELEVAIGRASDFFGPDTPNAAVFRPDVLKALREGGTAYIFGDPDMPHAYTYSPDVARGLMVLGCDPRAPGRVWHLPTAAKLRTRELLERFAEAAGVRLRVWGIPGWVLRVLGTVSSLMRAVAEMTYQFEVPYVLDDGDFRRTFGVGATPLDEAIATTLAA</sequence>
<keyword evidence="4" id="KW-1185">Reference proteome</keyword>
<name>A6G2W8_9BACT</name>
<dbReference type="AlphaFoldDB" id="A6G2W8"/>